<keyword evidence="2" id="KW-0805">Transcription regulation</keyword>
<accession>A0ABP6M920</accession>
<keyword evidence="7" id="KW-1185">Reference proteome</keyword>
<dbReference type="Pfam" id="PF00126">
    <property type="entry name" value="HTH_1"/>
    <property type="match status" value="1"/>
</dbReference>
<dbReference type="EMBL" id="BAAAUG010000022">
    <property type="protein sequence ID" value="GAA3090524.1"/>
    <property type="molecule type" value="Genomic_DNA"/>
</dbReference>
<evidence type="ECO:0000256" key="1">
    <source>
        <dbReference type="ARBA" id="ARBA00009437"/>
    </source>
</evidence>
<keyword evidence="4" id="KW-0804">Transcription</keyword>
<dbReference type="InterPro" id="IPR036390">
    <property type="entry name" value="WH_DNA-bd_sf"/>
</dbReference>
<comment type="similarity">
    <text evidence="1">Belongs to the LysR transcriptional regulatory family.</text>
</comment>
<gene>
    <name evidence="6" type="ORF">GCM10010449_12840</name>
</gene>
<dbReference type="Gene3D" id="1.10.10.10">
    <property type="entry name" value="Winged helix-like DNA-binding domain superfamily/Winged helix DNA-binding domain"/>
    <property type="match status" value="1"/>
</dbReference>
<evidence type="ECO:0000313" key="6">
    <source>
        <dbReference type="EMBL" id="GAA3090524.1"/>
    </source>
</evidence>
<reference evidence="7" key="1">
    <citation type="journal article" date="2019" name="Int. J. Syst. Evol. Microbiol.">
        <title>The Global Catalogue of Microorganisms (GCM) 10K type strain sequencing project: providing services to taxonomists for standard genome sequencing and annotation.</title>
        <authorList>
            <consortium name="The Broad Institute Genomics Platform"/>
            <consortium name="The Broad Institute Genome Sequencing Center for Infectious Disease"/>
            <person name="Wu L."/>
            <person name="Ma J."/>
        </authorList>
    </citation>
    <scope>NUCLEOTIDE SEQUENCE [LARGE SCALE GENOMIC DNA]</scope>
    <source>
        <strain evidence="7">JCM 9092</strain>
    </source>
</reference>
<evidence type="ECO:0000256" key="4">
    <source>
        <dbReference type="ARBA" id="ARBA00023163"/>
    </source>
</evidence>
<dbReference type="CDD" id="cd00090">
    <property type="entry name" value="HTH_ARSR"/>
    <property type="match status" value="1"/>
</dbReference>
<name>A0ABP6M920_9ACTN</name>
<evidence type="ECO:0000313" key="7">
    <source>
        <dbReference type="Proteomes" id="UP001501637"/>
    </source>
</evidence>
<dbReference type="Gene3D" id="3.40.190.10">
    <property type="entry name" value="Periplasmic binding protein-like II"/>
    <property type="match status" value="2"/>
</dbReference>
<dbReference type="InterPro" id="IPR000847">
    <property type="entry name" value="LysR_HTH_N"/>
</dbReference>
<evidence type="ECO:0000259" key="5">
    <source>
        <dbReference type="PROSITE" id="PS50931"/>
    </source>
</evidence>
<dbReference type="PROSITE" id="PS50931">
    <property type="entry name" value="HTH_LYSR"/>
    <property type="match status" value="1"/>
</dbReference>
<keyword evidence="3" id="KW-0238">DNA-binding</keyword>
<evidence type="ECO:0000256" key="3">
    <source>
        <dbReference type="ARBA" id="ARBA00023125"/>
    </source>
</evidence>
<dbReference type="Pfam" id="PF03466">
    <property type="entry name" value="LysR_substrate"/>
    <property type="match status" value="1"/>
</dbReference>
<feature type="domain" description="HTH lysR-type" evidence="5">
    <location>
        <begin position="14"/>
        <end position="66"/>
    </location>
</feature>
<dbReference type="InterPro" id="IPR036388">
    <property type="entry name" value="WH-like_DNA-bd_sf"/>
</dbReference>
<dbReference type="InterPro" id="IPR005119">
    <property type="entry name" value="LysR_subst-bd"/>
</dbReference>
<dbReference type="Proteomes" id="UP001501637">
    <property type="component" value="Unassembled WGS sequence"/>
</dbReference>
<dbReference type="SUPFAM" id="SSF53850">
    <property type="entry name" value="Periplasmic binding protein-like II"/>
    <property type="match status" value="1"/>
</dbReference>
<proteinExistence type="inferred from homology"/>
<dbReference type="SUPFAM" id="SSF46785">
    <property type="entry name" value="Winged helix' DNA-binding domain"/>
    <property type="match status" value="1"/>
</dbReference>
<organism evidence="6 7">
    <name type="scientific">Streptomyces rectiviolaceus</name>
    <dbReference type="NCBI Taxonomy" id="332591"/>
    <lineage>
        <taxon>Bacteria</taxon>
        <taxon>Bacillati</taxon>
        <taxon>Actinomycetota</taxon>
        <taxon>Actinomycetes</taxon>
        <taxon>Kitasatosporales</taxon>
        <taxon>Streptomycetaceae</taxon>
        <taxon>Streptomyces</taxon>
    </lineage>
</organism>
<sequence length="313" mass="33517">MKPFSLAYMIDHRLHVLQALAEHGTVTATAGALHLTPSAVSQQLRLLARDLGVELLRPDGRRVLLTPAAHIVLRHAGALRTQWEAAQAELAQQGASTQGTLRMCGVSSALAALGAPAAVRLRETHPLVESLIVEEESSECYRMLLGDETDVALVLPGPDAPPVTDARFEQTLLLTDRQDLLVPEGHRLARPEGVELAEAAGQSWIVKRPNNDTYPLVMAACTAAGFTPRITHQVKEWYAVSSLVAEGFGVCLMPRIVPLPQLAVTRVPLRGTPVPVRRFLTAVRRGSAAHPLVAAALHALREAASAHAAAPES</sequence>
<evidence type="ECO:0000256" key="2">
    <source>
        <dbReference type="ARBA" id="ARBA00023015"/>
    </source>
</evidence>
<dbReference type="PANTHER" id="PTHR30346:SF29">
    <property type="entry name" value="LYSR SUBSTRATE-BINDING"/>
    <property type="match status" value="1"/>
</dbReference>
<comment type="caution">
    <text evidence="6">The sequence shown here is derived from an EMBL/GenBank/DDBJ whole genome shotgun (WGS) entry which is preliminary data.</text>
</comment>
<dbReference type="InterPro" id="IPR011991">
    <property type="entry name" value="ArsR-like_HTH"/>
</dbReference>
<dbReference type="PANTHER" id="PTHR30346">
    <property type="entry name" value="TRANSCRIPTIONAL DUAL REGULATOR HCAR-RELATED"/>
    <property type="match status" value="1"/>
</dbReference>
<protein>
    <submittedName>
        <fullName evidence="6">LysR family transcriptional regulator</fullName>
    </submittedName>
</protein>